<dbReference type="InterPro" id="IPR050121">
    <property type="entry name" value="Cytochrome_P450_monoxygenase"/>
</dbReference>
<dbReference type="GO" id="GO:0020037">
    <property type="term" value="F:heme binding"/>
    <property type="evidence" value="ECO:0007669"/>
    <property type="project" value="InterPro"/>
</dbReference>
<evidence type="ECO:0000313" key="10">
    <source>
        <dbReference type="EMBL" id="TGZ79934.1"/>
    </source>
</evidence>
<dbReference type="Proteomes" id="UP000298138">
    <property type="component" value="Unassembled WGS sequence"/>
</dbReference>
<evidence type="ECO:0000256" key="5">
    <source>
        <dbReference type="ARBA" id="ARBA00023004"/>
    </source>
</evidence>
<accession>A0A4S2MTX2</accession>
<organism evidence="10 11">
    <name type="scientific">Ascodesmis nigricans</name>
    <dbReference type="NCBI Taxonomy" id="341454"/>
    <lineage>
        <taxon>Eukaryota</taxon>
        <taxon>Fungi</taxon>
        <taxon>Dikarya</taxon>
        <taxon>Ascomycota</taxon>
        <taxon>Pezizomycotina</taxon>
        <taxon>Pezizomycetes</taxon>
        <taxon>Pezizales</taxon>
        <taxon>Ascodesmidaceae</taxon>
        <taxon>Ascodesmis</taxon>
    </lineage>
</organism>
<comment type="cofactor">
    <cofactor evidence="1 7">
        <name>heme</name>
        <dbReference type="ChEBI" id="CHEBI:30413"/>
    </cofactor>
</comment>
<protein>
    <submittedName>
        <fullName evidence="10">Cytochrome P450</fullName>
    </submittedName>
</protein>
<comment type="similarity">
    <text evidence="2 8">Belongs to the cytochrome P450 family.</text>
</comment>
<dbReference type="InterPro" id="IPR002401">
    <property type="entry name" value="Cyt_P450_E_grp-I"/>
</dbReference>
<evidence type="ECO:0000256" key="4">
    <source>
        <dbReference type="ARBA" id="ARBA00023002"/>
    </source>
</evidence>
<dbReference type="AlphaFoldDB" id="A0A4S2MTX2"/>
<dbReference type="PANTHER" id="PTHR24305">
    <property type="entry name" value="CYTOCHROME P450"/>
    <property type="match status" value="1"/>
</dbReference>
<dbReference type="InterPro" id="IPR036396">
    <property type="entry name" value="Cyt_P450_sf"/>
</dbReference>
<keyword evidence="11" id="KW-1185">Reference proteome</keyword>
<reference evidence="10 11" key="1">
    <citation type="submission" date="2019-04" db="EMBL/GenBank/DDBJ databases">
        <title>Comparative genomics and transcriptomics to analyze fruiting body development in filamentous ascomycetes.</title>
        <authorList>
            <consortium name="DOE Joint Genome Institute"/>
            <person name="Lutkenhaus R."/>
            <person name="Traeger S."/>
            <person name="Breuer J."/>
            <person name="Kuo A."/>
            <person name="Lipzen A."/>
            <person name="Pangilinan J."/>
            <person name="Dilworth D."/>
            <person name="Sandor L."/>
            <person name="Poggeler S."/>
            <person name="Barry K."/>
            <person name="Grigoriev I.V."/>
            <person name="Nowrousian M."/>
        </authorList>
    </citation>
    <scope>NUCLEOTIDE SEQUENCE [LARGE SCALE GENOMIC DNA]</scope>
    <source>
        <strain evidence="10 11">CBS 389.68</strain>
    </source>
</reference>
<dbReference type="InterPro" id="IPR001128">
    <property type="entry name" value="Cyt_P450"/>
</dbReference>
<evidence type="ECO:0000256" key="9">
    <source>
        <dbReference type="SAM" id="Phobius"/>
    </source>
</evidence>
<evidence type="ECO:0000256" key="2">
    <source>
        <dbReference type="ARBA" id="ARBA00010617"/>
    </source>
</evidence>
<dbReference type="OrthoDB" id="3945418at2759"/>
<dbReference type="Gene3D" id="1.10.630.10">
    <property type="entry name" value="Cytochrome P450"/>
    <property type="match status" value="1"/>
</dbReference>
<dbReference type="GO" id="GO:0004497">
    <property type="term" value="F:monooxygenase activity"/>
    <property type="evidence" value="ECO:0007669"/>
    <property type="project" value="UniProtKB-KW"/>
</dbReference>
<keyword evidence="3 7" id="KW-0479">Metal-binding</keyword>
<dbReference type="PANTHER" id="PTHR24305:SF157">
    <property type="entry name" value="N-ACETYLTRYPTOPHAN 6-HYDROXYLASE IVOC-RELATED"/>
    <property type="match status" value="1"/>
</dbReference>
<feature type="transmembrane region" description="Helical" evidence="9">
    <location>
        <begin position="36"/>
        <end position="57"/>
    </location>
</feature>
<keyword evidence="9" id="KW-0812">Transmembrane</keyword>
<evidence type="ECO:0000256" key="8">
    <source>
        <dbReference type="RuleBase" id="RU000461"/>
    </source>
</evidence>
<evidence type="ECO:0000256" key="7">
    <source>
        <dbReference type="PIRSR" id="PIRSR602401-1"/>
    </source>
</evidence>
<evidence type="ECO:0000256" key="6">
    <source>
        <dbReference type="ARBA" id="ARBA00023033"/>
    </source>
</evidence>
<sequence>MSIPSGDQLAIPFLPVPISLPPKLTELITLASEDPIKYGGVFAIGSLVCWFLGLAIYRVYFHPLSRFPGPTAAKLTEFYRFYWNYVRKGGLVFEVERLHAKYGPVIRISPNELHFSTLSAHSAIYPPSRPPFLKEPTFYSTLSTNNALFGRLNPTAHRIRRDLLNPFFSKKSISALSTTSQLIPRTATTFLTRLTSFAASGEEFRIDLAFKCFTIDVISTYTFNRCFNTLQLANFDPLEVSAILGAIRQATLAEFFPWAQWAVLKAPGGRAFARLARMELGMLMDALGKSYQEVVAYKERGETEGMMKRMLTPEEKGSGYEVVDSDQVLAELGFELLGAGMEETGNALMFATWHVTTTEGVEERLVKELREWCPVVGEEAVGGVEKLPYLHGVWKEALRMSHGIPGRLPRIAPPNGITIDNHFIPGGTIVSVSQYLIHRNTAVFPDPELFRPERWLSADSRSLEKHVIAFSRGPRQCIGMNLAEAEFKILFANMMRRFSIKVELETGDKLEWRDFLTVFVKGKVRALAKEREE</sequence>
<dbReference type="GO" id="GO:0016705">
    <property type="term" value="F:oxidoreductase activity, acting on paired donors, with incorporation or reduction of molecular oxygen"/>
    <property type="evidence" value="ECO:0007669"/>
    <property type="project" value="InterPro"/>
</dbReference>
<evidence type="ECO:0000256" key="1">
    <source>
        <dbReference type="ARBA" id="ARBA00001971"/>
    </source>
</evidence>
<dbReference type="STRING" id="341454.A0A4S2MTX2"/>
<dbReference type="Pfam" id="PF00067">
    <property type="entry name" value="p450"/>
    <property type="match status" value="1"/>
</dbReference>
<evidence type="ECO:0000256" key="3">
    <source>
        <dbReference type="ARBA" id="ARBA00022723"/>
    </source>
</evidence>
<name>A0A4S2MTX2_9PEZI</name>
<keyword evidence="9" id="KW-1133">Transmembrane helix</keyword>
<feature type="binding site" description="axial binding residue" evidence="7">
    <location>
        <position position="477"/>
    </location>
    <ligand>
        <name>heme</name>
        <dbReference type="ChEBI" id="CHEBI:30413"/>
    </ligand>
    <ligandPart>
        <name>Fe</name>
        <dbReference type="ChEBI" id="CHEBI:18248"/>
    </ligandPart>
</feature>
<keyword evidence="7 8" id="KW-0349">Heme</keyword>
<gene>
    <name evidence="10" type="ORF">EX30DRAFT_342013</name>
</gene>
<dbReference type="EMBL" id="ML220128">
    <property type="protein sequence ID" value="TGZ79934.1"/>
    <property type="molecule type" value="Genomic_DNA"/>
</dbReference>
<keyword evidence="9" id="KW-0472">Membrane</keyword>
<dbReference type="CDD" id="cd11062">
    <property type="entry name" value="CYP58-like"/>
    <property type="match status" value="1"/>
</dbReference>
<dbReference type="PRINTS" id="PR00463">
    <property type="entry name" value="EP450I"/>
</dbReference>
<evidence type="ECO:0000313" key="11">
    <source>
        <dbReference type="Proteomes" id="UP000298138"/>
    </source>
</evidence>
<keyword evidence="6 8" id="KW-0503">Monooxygenase</keyword>
<keyword evidence="4 8" id="KW-0560">Oxidoreductase</keyword>
<proteinExistence type="inferred from homology"/>
<dbReference type="GO" id="GO:0005506">
    <property type="term" value="F:iron ion binding"/>
    <property type="evidence" value="ECO:0007669"/>
    <property type="project" value="InterPro"/>
</dbReference>
<keyword evidence="5 7" id="KW-0408">Iron</keyword>
<dbReference type="FunCoup" id="A0A4S2MTX2">
    <property type="interactions" value="1452"/>
</dbReference>
<dbReference type="InterPro" id="IPR017972">
    <property type="entry name" value="Cyt_P450_CS"/>
</dbReference>
<dbReference type="InParanoid" id="A0A4S2MTX2"/>
<dbReference type="SUPFAM" id="SSF48264">
    <property type="entry name" value="Cytochrome P450"/>
    <property type="match status" value="1"/>
</dbReference>
<dbReference type="PROSITE" id="PS00086">
    <property type="entry name" value="CYTOCHROME_P450"/>
    <property type="match status" value="1"/>
</dbReference>